<keyword evidence="1" id="KW-0812">Transmembrane</keyword>
<evidence type="ECO:0000313" key="3">
    <source>
        <dbReference type="Proteomes" id="UP001239019"/>
    </source>
</evidence>
<dbReference type="EMBL" id="JAVDDT010000003">
    <property type="protein sequence ID" value="MDQ2069582.1"/>
    <property type="molecule type" value="Genomic_DNA"/>
</dbReference>
<sequence>MTAFLAVIALGAIIAFAIAGWRSEQLWVRRLGRAGVVLLVLGTGVEVLVNTVNWPPLTPGFSFVIGAGLGFGVALPGMILYAMPR</sequence>
<comment type="caution">
    <text evidence="2">The sequence shown here is derived from an EMBL/GenBank/DDBJ whole genome shotgun (WGS) entry which is preliminary data.</text>
</comment>
<protein>
    <submittedName>
        <fullName evidence="2">Uncharacterized protein</fullName>
    </submittedName>
</protein>
<gene>
    <name evidence="2" type="ORF">RBH19_06840</name>
</gene>
<name>A0ABU0W6D0_9GAMM</name>
<feature type="transmembrane region" description="Helical" evidence="1">
    <location>
        <begin position="60"/>
        <end position="83"/>
    </location>
</feature>
<keyword evidence="1" id="KW-0472">Membrane</keyword>
<accession>A0ABU0W6D0</accession>
<feature type="transmembrane region" description="Helical" evidence="1">
    <location>
        <begin position="34"/>
        <end position="54"/>
    </location>
</feature>
<reference evidence="2 3" key="1">
    <citation type="submission" date="2023-08" db="EMBL/GenBank/DDBJ databases">
        <title>Whole-genome sequencing of halo(alkali)philic microorganisms from hypersaline lakes.</title>
        <authorList>
            <person name="Sorokin D.Y."/>
            <person name="Abbas B."/>
            <person name="Merkel A.Y."/>
        </authorList>
    </citation>
    <scope>NUCLEOTIDE SEQUENCE [LARGE SCALE GENOMIC DNA]</scope>
    <source>
        <strain evidence="2 3">AB-CW4</strain>
    </source>
</reference>
<dbReference type="RefSeq" id="WP_306728080.1">
    <property type="nucleotide sequence ID" value="NZ_JAVDDT010000003.1"/>
</dbReference>
<keyword evidence="1" id="KW-1133">Transmembrane helix</keyword>
<proteinExistence type="predicted"/>
<organism evidence="2 3">
    <name type="scientific">Natronospira bacteriovora</name>
    <dbReference type="NCBI Taxonomy" id="3069753"/>
    <lineage>
        <taxon>Bacteria</taxon>
        <taxon>Pseudomonadati</taxon>
        <taxon>Pseudomonadota</taxon>
        <taxon>Gammaproteobacteria</taxon>
        <taxon>Natronospirales</taxon>
        <taxon>Natronospiraceae</taxon>
        <taxon>Natronospira</taxon>
    </lineage>
</organism>
<feature type="transmembrane region" description="Helical" evidence="1">
    <location>
        <begin position="6"/>
        <end position="22"/>
    </location>
</feature>
<evidence type="ECO:0000256" key="1">
    <source>
        <dbReference type="SAM" id="Phobius"/>
    </source>
</evidence>
<dbReference type="Proteomes" id="UP001239019">
    <property type="component" value="Unassembled WGS sequence"/>
</dbReference>
<keyword evidence="3" id="KW-1185">Reference proteome</keyword>
<evidence type="ECO:0000313" key="2">
    <source>
        <dbReference type="EMBL" id="MDQ2069582.1"/>
    </source>
</evidence>